<dbReference type="Gene3D" id="1.10.287.610">
    <property type="entry name" value="Helix hairpin bin"/>
    <property type="match status" value="1"/>
</dbReference>
<dbReference type="SUPFAM" id="SSF56091">
    <property type="entry name" value="DNA ligase/mRNA capping enzyme, catalytic domain"/>
    <property type="match status" value="1"/>
</dbReference>
<name>A0A090SK20_9VIBR</name>
<accession>A0A090SK20</accession>
<gene>
    <name evidence="1" type="ORF">JCM19235_1138</name>
</gene>
<comment type="caution">
    <text evidence="1">The sequence shown here is derived from an EMBL/GenBank/DDBJ whole genome shotgun (WGS) entry which is preliminary data.</text>
</comment>
<proteinExistence type="predicted"/>
<dbReference type="EMBL" id="BBMR01000004">
    <property type="protein sequence ID" value="GAL19782.1"/>
    <property type="molecule type" value="Genomic_DNA"/>
</dbReference>
<dbReference type="STRING" id="990268.JCM19235_1138"/>
<sequence length="50" mass="5973">MSQQRLNELKQQLHYHGVKYYVEDSPEIPDVEYDRLMKELLGIEAEHQNG</sequence>
<evidence type="ECO:0000313" key="2">
    <source>
        <dbReference type="Proteomes" id="UP000029228"/>
    </source>
</evidence>
<dbReference type="GO" id="GO:0003911">
    <property type="term" value="F:DNA ligase (NAD+) activity"/>
    <property type="evidence" value="ECO:0007669"/>
    <property type="project" value="UniProtKB-EC"/>
</dbReference>
<dbReference type="Proteomes" id="UP000029228">
    <property type="component" value="Unassembled WGS sequence"/>
</dbReference>
<keyword evidence="1" id="KW-0436">Ligase</keyword>
<keyword evidence="2" id="KW-1185">Reference proteome</keyword>
<protein>
    <submittedName>
        <fullName evidence="1">DNA ligase</fullName>
        <ecNumber evidence="1">6.5.1.2</ecNumber>
    </submittedName>
</protein>
<organism evidence="1 2">
    <name type="scientific">Vibrio maritimus</name>
    <dbReference type="NCBI Taxonomy" id="990268"/>
    <lineage>
        <taxon>Bacteria</taxon>
        <taxon>Pseudomonadati</taxon>
        <taxon>Pseudomonadota</taxon>
        <taxon>Gammaproteobacteria</taxon>
        <taxon>Vibrionales</taxon>
        <taxon>Vibrionaceae</taxon>
        <taxon>Vibrio</taxon>
    </lineage>
</organism>
<dbReference type="EC" id="6.5.1.2" evidence="1"/>
<reference evidence="1 2" key="1">
    <citation type="submission" date="2014-09" db="EMBL/GenBank/DDBJ databases">
        <title>Vibrio maritimus JCM 19235. (C45) whole genome shotgun sequence.</title>
        <authorList>
            <person name="Sawabe T."/>
            <person name="Meirelles P."/>
            <person name="Nakanishi M."/>
            <person name="Sayaka M."/>
            <person name="Hattori M."/>
            <person name="Ohkuma M."/>
        </authorList>
    </citation>
    <scope>NUCLEOTIDE SEQUENCE [LARGE SCALE GENOMIC DNA]</scope>
    <source>
        <strain evidence="2">JCM19235</strain>
    </source>
</reference>
<evidence type="ECO:0000313" key="1">
    <source>
        <dbReference type="EMBL" id="GAL19782.1"/>
    </source>
</evidence>
<dbReference type="AlphaFoldDB" id="A0A090SK20"/>